<sequence>MSAITKIKLGISLMLICFTTSLIAQNGAEDDMGTTLYDAYKDKGVKEVLKIYQQSNNNKEYEGMAEPLNVLAYRLMQEEEDLKSAEVLLKAQIEEYPDEANPYDSYSDLLLEMDKKEEARKYIEKSIAIAEKTNHEQNDLIIEAGKAKLAILDNKDKQMNFLVGNWDNETKVFQNGEEVNSSKSSNNISFDSSGSIMIVDHDTPGKKPCCKRVMVYNPVKDEFDVAFMRRDQPNGIYNSKMQLKEVEPDHFEMIEKYTNDNNEEVEVRHDIQKKSNEVEWITYNSKDSGWEKVRSMNLKKKG</sequence>
<keyword evidence="1" id="KW-0732">Signal</keyword>
<reference evidence="2" key="1">
    <citation type="submission" date="2021-10" db="EMBL/GenBank/DDBJ databases">
        <title>Gramella sp. ASW11-100T, isolated from marine sediment.</title>
        <authorList>
            <person name="Xia C."/>
        </authorList>
    </citation>
    <scope>NUCLEOTIDE SEQUENCE</scope>
    <source>
        <strain evidence="2">ASW11-100</strain>
    </source>
</reference>
<feature type="signal peptide" evidence="1">
    <location>
        <begin position="1"/>
        <end position="24"/>
    </location>
</feature>
<organism evidence="2 3">
    <name type="scientific">Christiangramia sediminis</name>
    <dbReference type="NCBI Taxonomy" id="2881336"/>
    <lineage>
        <taxon>Bacteria</taxon>
        <taxon>Pseudomonadati</taxon>
        <taxon>Bacteroidota</taxon>
        <taxon>Flavobacteriia</taxon>
        <taxon>Flavobacteriales</taxon>
        <taxon>Flavobacteriaceae</taxon>
        <taxon>Christiangramia</taxon>
    </lineage>
</organism>
<evidence type="ECO:0000313" key="3">
    <source>
        <dbReference type="Proteomes" id="UP001139414"/>
    </source>
</evidence>
<comment type="caution">
    <text evidence="2">The sequence shown here is derived from an EMBL/GenBank/DDBJ whole genome shotgun (WGS) entry which is preliminary data.</text>
</comment>
<protein>
    <submittedName>
        <fullName evidence="2">Uncharacterized protein</fullName>
    </submittedName>
</protein>
<accession>A0A9X1LIF0</accession>
<keyword evidence="3" id="KW-1185">Reference proteome</keyword>
<dbReference type="EMBL" id="JAJBZG010000002">
    <property type="protein sequence ID" value="MCB7480897.1"/>
    <property type="molecule type" value="Genomic_DNA"/>
</dbReference>
<name>A0A9X1LIF0_9FLAO</name>
<evidence type="ECO:0000256" key="1">
    <source>
        <dbReference type="SAM" id="SignalP"/>
    </source>
</evidence>
<feature type="chain" id="PRO_5040778179" evidence="1">
    <location>
        <begin position="25"/>
        <end position="302"/>
    </location>
</feature>
<evidence type="ECO:0000313" key="2">
    <source>
        <dbReference type="EMBL" id="MCB7480897.1"/>
    </source>
</evidence>
<proteinExistence type="predicted"/>
<dbReference type="Gene3D" id="1.25.40.10">
    <property type="entry name" value="Tetratricopeptide repeat domain"/>
    <property type="match status" value="1"/>
</dbReference>
<dbReference type="RefSeq" id="WP_229339343.1">
    <property type="nucleotide sequence ID" value="NZ_JAJBZG010000002.1"/>
</dbReference>
<dbReference type="Proteomes" id="UP001139414">
    <property type="component" value="Unassembled WGS sequence"/>
</dbReference>
<gene>
    <name evidence="2" type="ORF">LGQ90_06410</name>
</gene>
<dbReference type="SUPFAM" id="SSF48452">
    <property type="entry name" value="TPR-like"/>
    <property type="match status" value="1"/>
</dbReference>
<dbReference type="InterPro" id="IPR011990">
    <property type="entry name" value="TPR-like_helical_dom_sf"/>
</dbReference>
<dbReference type="AlphaFoldDB" id="A0A9X1LIF0"/>